<organism evidence="2 3">
    <name type="scientific">Flemingia macrophylla</name>
    <dbReference type="NCBI Taxonomy" id="520843"/>
    <lineage>
        <taxon>Eukaryota</taxon>
        <taxon>Viridiplantae</taxon>
        <taxon>Streptophyta</taxon>
        <taxon>Embryophyta</taxon>
        <taxon>Tracheophyta</taxon>
        <taxon>Spermatophyta</taxon>
        <taxon>Magnoliopsida</taxon>
        <taxon>eudicotyledons</taxon>
        <taxon>Gunneridae</taxon>
        <taxon>Pentapetalae</taxon>
        <taxon>rosids</taxon>
        <taxon>fabids</taxon>
        <taxon>Fabales</taxon>
        <taxon>Fabaceae</taxon>
        <taxon>Papilionoideae</taxon>
        <taxon>50 kb inversion clade</taxon>
        <taxon>NPAAA clade</taxon>
        <taxon>indigoferoid/millettioid clade</taxon>
        <taxon>Phaseoleae</taxon>
        <taxon>Flemingia</taxon>
    </lineage>
</organism>
<gene>
    <name evidence="2" type="ORF">Fmac_009300</name>
</gene>
<evidence type="ECO:0000313" key="3">
    <source>
        <dbReference type="Proteomes" id="UP001603857"/>
    </source>
</evidence>
<evidence type="ECO:0000313" key="2">
    <source>
        <dbReference type="EMBL" id="KAL2341360.1"/>
    </source>
</evidence>
<comment type="caution">
    <text evidence="2">The sequence shown here is derived from an EMBL/GenBank/DDBJ whole genome shotgun (WGS) entry which is preliminary data.</text>
</comment>
<feature type="region of interest" description="Disordered" evidence="1">
    <location>
        <begin position="68"/>
        <end position="97"/>
    </location>
</feature>
<dbReference type="PANTHER" id="PTHR36068:SF1">
    <property type="entry name" value="OS01G0102500 PROTEIN"/>
    <property type="match status" value="1"/>
</dbReference>
<evidence type="ECO:0000256" key="1">
    <source>
        <dbReference type="SAM" id="MobiDB-lite"/>
    </source>
</evidence>
<reference evidence="2 3" key="1">
    <citation type="submission" date="2024-08" db="EMBL/GenBank/DDBJ databases">
        <title>Insights into the chromosomal genome structure of Flemingia macrophylla.</title>
        <authorList>
            <person name="Ding Y."/>
            <person name="Zhao Y."/>
            <person name="Bi W."/>
            <person name="Wu M."/>
            <person name="Zhao G."/>
            <person name="Gong Y."/>
            <person name="Li W."/>
            <person name="Zhang P."/>
        </authorList>
    </citation>
    <scope>NUCLEOTIDE SEQUENCE [LARGE SCALE GENOMIC DNA]</scope>
    <source>
        <strain evidence="2">DYQJB</strain>
        <tissue evidence="2">Leaf</tissue>
    </source>
</reference>
<name>A0ABD1N2D6_9FABA</name>
<proteinExistence type="predicted"/>
<accession>A0ABD1N2D6</accession>
<sequence>MVAQFLEDLGSVGVEEREAIDNAIRHMYLPDLKNSWGIHAFQEVKLLAKKEDRFALDSAIDEHIHLGRKSAKESEIERNKMKAEEAEAENERLRKEL</sequence>
<protein>
    <submittedName>
        <fullName evidence="2">Uncharacterized protein</fullName>
    </submittedName>
</protein>
<dbReference type="EMBL" id="JBGMDY010000003">
    <property type="protein sequence ID" value="KAL2341360.1"/>
    <property type="molecule type" value="Genomic_DNA"/>
</dbReference>
<dbReference type="Proteomes" id="UP001603857">
    <property type="component" value="Unassembled WGS sequence"/>
</dbReference>
<keyword evidence="3" id="KW-1185">Reference proteome</keyword>
<dbReference type="PANTHER" id="PTHR36068">
    <property type="entry name" value="OS01G0102500 PROTEIN"/>
    <property type="match status" value="1"/>
</dbReference>
<dbReference type="AlphaFoldDB" id="A0ABD1N2D6"/>